<reference evidence="7" key="1">
    <citation type="submission" date="2022-11" db="UniProtKB">
        <authorList>
            <consortium name="EnsemblMetazoa"/>
        </authorList>
    </citation>
    <scope>IDENTIFICATION</scope>
</reference>
<comment type="similarity">
    <text evidence="1">Belongs to the DPH4 family.</text>
</comment>
<dbReference type="EnsemblMetazoa" id="XM_021050526.2">
    <property type="protein sequence ID" value="XP_020906185.1"/>
    <property type="gene ID" value="LOC110244322"/>
</dbReference>
<dbReference type="PROSITE" id="PS51074">
    <property type="entry name" value="DPH_MB"/>
    <property type="match status" value="1"/>
</dbReference>
<dbReference type="InterPro" id="IPR007872">
    <property type="entry name" value="DPH_MB_dom"/>
</dbReference>
<dbReference type="InterPro" id="IPR001623">
    <property type="entry name" value="DnaJ_domain"/>
</dbReference>
<evidence type="ECO:0000256" key="1">
    <source>
        <dbReference type="ARBA" id="ARBA00006169"/>
    </source>
</evidence>
<accession>A0A913XLU6</accession>
<evidence type="ECO:0000256" key="4">
    <source>
        <dbReference type="ARBA" id="ARBA00023004"/>
    </source>
</evidence>
<dbReference type="SUPFAM" id="SSF144217">
    <property type="entry name" value="CSL zinc finger"/>
    <property type="match status" value="1"/>
</dbReference>
<evidence type="ECO:0000256" key="3">
    <source>
        <dbReference type="ARBA" id="ARBA00022833"/>
    </source>
</evidence>
<feature type="domain" description="DPH-type MB" evidence="6">
    <location>
        <begin position="89"/>
        <end position="145"/>
    </location>
</feature>
<evidence type="ECO:0008006" key="9">
    <source>
        <dbReference type="Google" id="ProtNLM"/>
    </source>
</evidence>
<dbReference type="OrthoDB" id="66964at2759"/>
<dbReference type="GO" id="GO:0008198">
    <property type="term" value="F:ferrous iron binding"/>
    <property type="evidence" value="ECO:0007669"/>
    <property type="project" value="TreeGrafter"/>
</dbReference>
<keyword evidence="4" id="KW-0408">Iron</keyword>
<keyword evidence="3" id="KW-0862">Zinc</keyword>
<keyword evidence="2" id="KW-0479">Metal-binding</keyword>
<dbReference type="PANTHER" id="PTHR45255:SF1">
    <property type="entry name" value="DNAJ HOMOLOG SUBFAMILY C MEMBER 24"/>
    <property type="match status" value="1"/>
</dbReference>
<evidence type="ECO:0000256" key="2">
    <source>
        <dbReference type="ARBA" id="ARBA00022723"/>
    </source>
</evidence>
<evidence type="ECO:0000259" key="6">
    <source>
        <dbReference type="PROSITE" id="PS51074"/>
    </source>
</evidence>
<dbReference type="KEGG" id="epa:110244322"/>
<dbReference type="SUPFAM" id="SSF46565">
    <property type="entry name" value="Chaperone J-domain"/>
    <property type="match status" value="1"/>
</dbReference>
<sequence length="159" mass="18413">MSNSVVNFYDELGVSSQATQEEVKKAYQQHVLKVHPDKADKKLSASEKEANLHHYHMINKAWKILGDEEKRKQYDKGLREETLLQEWPVNAEVDLDDMEQNEETCSFTWKCRCSGQYVITEQDLEKGQNIVCCSICTLCIKVLYAIVSDNEDDEQDHKP</sequence>
<dbReference type="Pfam" id="PF00226">
    <property type="entry name" value="DnaJ"/>
    <property type="match status" value="1"/>
</dbReference>
<dbReference type="InterPro" id="IPR036869">
    <property type="entry name" value="J_dom_sf"/>
</dbReference>
<dbReference type="CDD" id="cd06257">
    <property type="entry name" value="DnaJ"/>
    <property type="match status" value="1"/>
</dbReference>
<proteinExistence type="inferred from homology"/>
<dbReference type="RefSeq" id="XP_020906185.1">
    <property type="nucleotide sequence ID" value="XM_021050526.2"/>
</dbReference>
<evidence type="ECO:0000313" key="8">
    <source>
        <dbReference type="Proteomes" id="UP000887567"/>
    </source>
</evidence>
<dbReference type="PANTHER" id="PTHR45255">
    <property type="entry name" value="DNAJ HOMOLOG SUBFAMILY C MEMBER 24"/>
    <property type="match status" value="1"/>
</dbReference>
<name>A0A913XLU6_EXADI</name>
<dbReference type="GO" id="GO:0001671">
    <property type="term" value="F:ATPase activator activity"/>
    <property type="evidence" value="ECO:0007669"/>
    <property type="project" value="TreeGrafter"/>
</dbReference>
<dbReference type="Pfam" id="PF05207">
    <property type="entry name" value="Zn_ribbon_CSL"/>
    <property type="match status" value="1"/>
</dbReference>
<dbReference type="Gene3D" id="1.10.287.110">
    <property type="entry name" value="DnaJ domain"/>
    <property type="match status" value="1"/>
</dbReference>
<dbReference type="Gene3D" id="3.10.660.10">
    <property type="entry name" value="DPH Zinc finger"/>
    <property type="match status" value="1"/>
</dbReference>
<dbReference type="GeneID" id="110244322"/>
<protein>
    <recommendedName>
        <fullName evidence="9">Diphthamide biosynthesis protein 4</fullName>
    </recommendedName>
</protein>
<evidence type="ECO:0000313" key="7">
    <source>
        <dbReference type="EnsemblMetazoa" id="XP_020906185.1"/>
    </source>
</evidence>
<dbReference type="Proteomes" id="UP000887567">
    <property type="component" value="Unplaced"/>
</dbReference>
<feature type="domain" description="J" evidence="5">
    <location>
        <begin position="7"/>
        <end position="78"/>
    </location>
</feature>
<dbReference type="AlphaFoldDB" id="A0A913XLU6"/>
<dbReference type="PRINTS" id="PR00625">
    <property type="entry name" value="JDOMAIN"/>
</dbReference>
<dbReference type="InterPro" id="IPR036671">
    <property type="entry name" value="DPH_MB_sf"/>
</dbReference>
<dbReference type="PROSITE" id="PS50076">
    <property type="entry name" value="DNAJ_2"/>
    <property type="match status" value="1"/>
</dbReference>
<keyword evidence="8" id="KW-1185">Reference proteome</keyword>
<dbReference type="SMART" id="SM00271">
    <property type="entry name" value="DnaJ"/>
    <property type="match status" value="1"/>
</dbReference>
<organism evidence="7 8">
    <name type="scientific">Exaiptasia diaphana</name>
    <name type="common">Tropical sea anemone</name>
    <name type="synonym">Aiptasia pulchella</name>
    <dbReference type="NCBI Taxonomy" id="2652724"/>
    <lineage>
        <taxon>Eukaryota</taxon>
        <taxon>Metazoa</taxon>
        <taxon>Cnidaria</taxon>
        <taxon>Anthozoa</taxon>
        <taxon>Hexacorallia</taxon>
        <taxon>Actiniaria</taxon>
        <taxon>Aiptasiidae</taxon>
        <taxon>Exaiptasia</taxon>
    </lineage>
</organism>
<dbReference type="OMA" id="LEDMTWE"/>
<evidence type="ECO:0000259" key="5">
    <source>
        <dbReference type="PROSITE" id="PS50076"/>
    </source>
</evidence>